<proteinExistence type="predicted"/>
<dbReference type="Pfam" id="PF05025">
    <property type="entry name" value="RbsD_FucU"/>
    <property type="match status" value="1"/>
</dbReference>
<dbReference type="GO" id="GO:0036373">
    <property type="term" value="F:L-fucose mutarotase activity"/>
    <property type="evidence" value="ECO:0007669"/>
    <property type="project" value="UniProtKB-EC"/>
</dbReference>
<dbReference type="RefSeq" id="WP_071076916.1">
    <property type="nucleotide sequence ID" value="NZ_LFKP01000005.1"/>
</dbReference>
<dbReference type="InterPro" id="IPR023750">
    <property type="entry name" value="RbsD-like_sf"/>
</dbReference>
<dbReference type="SUPFAM" id="SSF102546">
    <property type="entry name" value="RbsD-like"/>
    <property type="match status" value="1"/>
</dbReference>
<comment type="caution">
    <text evidence="4">The sequence shown here is derived from an EMBL/GenBank/DDBJ whole genome shotgun (WGS) entry which is preliminary data.</text>
</comment>
<evidence type="ECO:0000313" key="5">
    <source>
        <dbReference type="Proteomes" id="UP000179840"/>
    </source>
</evidence>
<sequence length="144" mass="15754">MLVGIHPCVSPELLYALARMGHGDEIAVVDAYYPGHSNNDLVIRCDGSTAAELLAGVLPLLCLDDYVAAPVAMMQPEAHDRCDPELERDFRAAIDRCWPDTPAIARIGRQEFLARSRAAFAIVVTGERRKYGNILLRKGVPGPQ</sequence>
<dbReference type="Gene3D" id="3.40.1650.10">
    <property type="entry name" value="RbsD-like domain"/>
    <property type="match status" value="1"/>
</dbReference>
<comment type="catalytic activity">
    <reaction evidence="3">
        <text>alpha-L-fucose = beta-L-fucose</text>
        <dbReference type="Rhea" id="RHEA:25580"/>
        <dbReference type="ChEBI" id="CHEBI:42548"/>
        <dbReference type="ChEBI" id="CHEBI:42589"/>
        <dbReference type="EC" id="5.1.3.29"/>
    </reaction>
</comment>
<dbReference type="GO" id="GO:0006004">
    <property type="term" value="P:fucose metabolic process"/>
    <property type="evidence" value="ECO:0007669"/>
    <property type="project" value="TreeGrafter"/>
</dbReference>
<dbReference type="GO" id="GO:0042806">
    <property type="term" value="F:fucose binding"/>
    <property type="evidence" value="ECO:0007669"/>
    <property type="project" value="TreeGrafter"/>
</dbReference>
<dbReference type="GO" id="GO:0062193">
    <property type="term" value="F:D-ribose pyranase activity"/>
    <property type="evidence" value="ECO:0007669"/>
    <property type="project" value="UniProtKB-EC"/>
</dbReference>
<evidence type="ECO:0000256" key="3">
    <source>
        <dbReference type="ARBA" id="ARBA00036324"/>
    </source>
</evidence>
<reference evidence="4 5" key="1">
    <citation type="submission" date="2015-06" db="EMBL/GenBank/DDBJ databases">
        <title>Draft genome sequencing of a biphenyl-degrading bacterium, Janthinobacterium lividum MEG1.</title>
        <authorList>
            <person name="Shimodaira J."/>
            <person name="Hatta T."/>
        </authorList>
    </citation>
    <scope>NUCLEOTIDE SEQUENCE [LARGE SCALE GENOMIC DNA]</scope>
    <source>
        <strain evidence="4 5">MEG1</strain>
    </source>
</reference>
<keyword evidence="2 4" id="KW-0413">Isomerase</keyword>
<accession>A0A1S1UBE2</accession>
<evidence type="ECO:0000256" key="2">
    <source>
        <dbReference type="ARBA" id="ARBA00023235"/>
    </source>
</evidence>
<dbReference type="Proteomes" id="UP000179840">
    <property type="component" value="Unassembled WGS sequence"/>
</dbReference>
<dbReference type="AlphaFoldDB" id="A0A1S1UBE2"/>
<dbReference type="PANTHER" id="PTHR31690:SF4">
    <property type="entry name" value="FUCOSE MUTAROTASE"/>
    <property type="match status" value="1"/>
</dbReference>
<comment type="catalytic activity">
    <reaction evidence="1">
        <text>beta-D-ribopyranose = beta-D-ribofuranose</text>
        <dbReference type="Rhea" id="RHEA:25432"/>
        <dbReference type="ChEBI" id="CHEBI:27476"/>
        <dbReference type="ChEBI" id="CHEBI:47002"/>
        <dbReference type="EC" id="5.4.99.62"/>
    </reaction>
</comment>
<evidence type="ECO:0000256" key="1">
    <source>
        <dbReference type="ARBA" id="ARBA00000223"/>
    </source>
</evidence>
<dbReference type="EMBL" id="LFKP01000005">
    <property type="protein sequence ID" value="OHV97750.1"/>
    <property type="molecule type" value="Genomic_DNA"/>
</dbReference>
<organism evidence="4 5">
    <name type="scientific">Janthinobacterium lividum</name>
    <dbReference type="NCBI Taxonomy" id="29581"/>
    <lineage>
        <taxon>Bacteria</taxon>
        <taxon>Pseudomonadati</taxon>
        <taxon>Pseudomonadota</taxon>
        <taxon>Betaproteobacteria</taxon>
        <taxon>Burkholderiales</taxon>
        <taxon>Oxalobacteraceae</taxon>
        <taxon>Janthinobacterium</taxon>
    </lineage>
</organism>
<dbReference type="PANTHER" id="PTHR31690">
    <property type="entry name" value="FUCOSE MUTAROTASE"/>
    <property type="match status" value="1"/>
</dbReference>
<protein>
    <submittedName>
        <fullName evidence="4">Fucose isomerase</fullName>
    </submittedName>
</protein>
<gene>
    <name evidence="4" type="ORF">AKG95_11440</name>
</gene>
<dbReference type="InterPro" id="IPR050443">
    <property type="entry name" value="RbsD/FucU_mutarotase"/>
</dbReference>
<evidence type="ECO:0000313" key="4">
    <source>
        <dbReference type="EMBL" id="OHV97750.1"/>
    </source>
</evidence>
<dbReference type="InterPro" id="IPR007721">
    <property type="entry name" value="RbsD_FucU"/>
</dbReference>
<name>A0A1S1UBE2_9BURK</name>